<dbReference type="AlphaFoldDB" id="A0A1V4QHS9"/>
<protein>
    <submittedName>
        <fullName evidence="2">Uncharacterized protein</fullName>
    </submittedName>
</protein>
<sequence>MVDKMGKRFFNKFKYQVIKVNPHNYQPPSRNLGANFKGFKDLLTFPPIQQQQHIIIYLLFAVVIIRRLYGI</sequence>
<evidence type="ECO:0000313" key="2">
    <source>
        <dbReference type="EMBL" id="OPX18571.1"/>
    </source>
</evidence>
<proteinExistence type="predicted"/>
<dbReference type="EMBL" id="MUKB01000006">
    <property type="protein sequence ID" value="OPX18571.1"/>
    <property type="molecule type" value="Genomic_DNA"/>
</dbReference>
<accession>A0A1V4QHS9</accession>
<reference evidence="3" key="1">
    <citation type="submission" date="2017-01" db="EMBL/GenBank/DDBJ databases">
        <title>Novel pathways for hydrocarbon cycling and metabolic interdependencies in hydrothermal sediment communities.</title>
        <authorList>
            <person name="Dombrowski N."/>
            <person name="Seitz K."/>
            <person name="Teske A."/>
            <person name="Baker B."/>
        </authorList>
    </citation>
    <scope>NUCLEOTIDE SEQUENCE [LARGE SCALE GENOMIC DNA]</scope>
</reference>
<comment type="caution">
    <text evidence="2">The sequence shown here is derived from an EMBL/GenBank/DDBJ whole genome shotgun (WGS) entry which is preliminary data.</text>
</comment>
<dbReference type="Proteomes" id="UP000191663">
    <property type="component" value="Unassembled WGS sequence"/>
</dbReference>
<gene>
    <name evidence="2" type="ORF">BXT86_00450</name>
</gene>
<keyword evidence="1" id="KW-1133">Transmembrane helix</keyword>
<keyword evidence="1" id="KW-0812">Transmembrane</keyword>
<organism evidence="2 3">
    <name type="scientific">candidate division WOR-3 bacterium 4484_100</name>
    <dbReference type="NCBI Taxonomy" id="1936077"/>
    <lineage>
        <taxon>Bacteria</taxon>
        <taxon>Bacteria division WOR-3</taxon>
    </lineage>
</organism>
<keyword evidence="1" id="KW-0472">Membrane</keyword>
<name>A0A1V4QHS9_UNCW3</name>
<feature type="transmembrane region" description="Helical" evidence="1">
    <location>
        <begin position="52"/>
        <end position="69"/>
    </location>
</feature>
<evidence type="ECO:0000256" key="1">
    <source>
        <dbReference type="SAM" id="Phobius"/>
    </source>
</evidence>
<evidence type="ECO:0000313" key="3">
    <source>
        <dbReference type="Proteomes" id="UP000191663"/>
    </source>
</evidence>